<dbReference type="InterPro" id="IPR001020">
    <property type="entry name" value="PTS_HPr_His_P_site"/>
</dbReference>
<dbReference type="EMBL" id="LRPN01000177">
    <property type="protein sequence ID" value="KWZ77246.1"/>
    <property type="molecule type" value="Genomic_DNA"/>
</dbReference>
<comment type="subcellular location">
    <subcellularLocation>
        <location evidence="2">Cytoplasm</location>
    </subcellularLocation>
</comment>
<comment type="caution">
    <text evidence="13">The sequence shown here is derived from an EMBL/GenBank/DDBJ whole genome shotgun (WGS) entry which is preliminary data.</text>
</comment>
<comment type="similarity">
    <text evidence="3">Belongs to the HPr family.</text>
</comment>
<dbReference type="PROSITE" id="PS00589">
    <property type="entry name" value="PTS_HPR_SER"/>
    <property type="match status" value="1"/>
</dbReference>
<evidence type="ECO:0000256" key="9">
    <source>
        <dbReference type="ARBA" id="ARBA00022683"/>
    </source>
</evidence>
<dbReference type="SUPFAM" id="SSF55594">
    <property type="entry name" value="HPr-like"/>
    <property type="match status" value="1"/>
</dbReference>
<dbReference type="FunFam" id="3.30.1340.10:FF:000003">
    <property type="entry name" value="Phosphocarrier protein HPr"/>
    <property type="match status" value="1"/>
</dbReference>
<dbReference type="GO" id="GO:0005737">
    <property type="term" value="C:cytoplasm"/>
    <property type="evidence" value="ECO:0007669"/>
    <property type="project" value="UniProtKB-SubCell"/>
</dbReference>
<dbReference type="CDD" id="cd00367">
    <property type="entry name" value="PTS-HPr_like"/>
    <property type="match status" value="1"/>
</dbReference>
<sequence>MYSALFLELYYRKGVVLPMAEKQFKVTADTGIHARPATLLVQTASKFDSDIQLQYKDKKVNLKSIMGVMSLGIGKGADITISAEGNDAQDALNALAELMKKEGLGE</sequence>
<keyword evidence="6" id="KW-0963">Cytoplasm</keyword>
<evidence type="ECO:0000256" key="3">
    <source>
        <dbReference type="ARBA" id="ARBA00010736"/>
    </source>
</evidence>
<dbReference type="NCBIfam" id="NF010352">
    <property type="entry name" value="PRK13780.1"/>
    <property type="match status" value="1"/>
</dbReference>
<reference evidence="14" key="1">
    <citation type="submission" date="2016-01" db="EMBL/GenBank/DDBJ databases">
        <authorList>
            <person name="Mitreva M."/>
            <person name="Pepin K.H."/>
            <person name="Mihindukulasuriya K.A."/>
            <person name="Fulton R."/>
            <person name="Fronick C."/>
            <person name="O'Laughlin M."/>
            <person name="Miner T."/>
            <person name="Herter B."/>
            <person name="Rosa B.A."/>
            <person name="Cordes M."/>
            <person name="Tomlinson C."/>
            <person name="Wollam A."/>
            <person name="Palsikar V.B."/>
            <person name="Mardis E.R."/>
            <person name="Wilson R.K."/>
        </authorList>
    </citation>
    <scope>NUCLEOTIDE SEQUENCE [LARGE SCALE GENOMIC DNA]</scope>
    <source>
        <strain evidence="14">GED7749B</strain>
    </source>
</reference>
<dbReference type="Gene3D" id="3.30.1340.10">
    <property type="entry name" value="HPr-like"/>
    <property type="match status" value="1"/>
</dbReference>
<protein>
    <recommendedName>
        <fullName evidence="4">Phosphocarrier protein HPr</fullName>
    </recommendedName>
</protein>
<evidence type="ECO:0000256" key="1">
    <source>
        <dbReference type="ARBA" id="ARBA00003681"/>
    </source>
</evidence>
<accession>A0A133KCF4</accession>
<dbReference type="InterPro" id="IPR035895">
    <property type="entry name" value="HPr-like_sf"/>
</dbReference>
<comment type="function">
    <text evidence="1">General (non sugar-specific) component of the phosphoenolpyruvate-dependent sugar phosphotransferase system (sugar PTS). This major carbohydrate active-transport system catalyzes the phosphorylation of incoming sugar substrates concomitantly with their translocation across the cell membrane. The phosphoryl group from phosphoenolpyruvate (PEP) is transferred to the phosphoryl carrier protein HPr by enzyme I. Phospho-HPr then transfers it to the PTS EIIA domain.</text>
</comment>
<evidence type="ECO:0000256" key="4">
    <source>
        <dbReference type="ARBA" id="ARBA00020422"/>
    </source>
</evidence>
<evidence type="ECO:0000256" key="5">
    <source>
        <dbReference type="ARBA" id="ARBA00022448"/>
    </source>
</evidence>
<organism evidence="13 14">
    <name type="scientific">Heyndrickxia coagulans</name>
    <name type="common">Weizmannia coagulans</name>
    <dbReference type="NCBI Taxonomy" id="1398"/>
    <lineage>
        <taxon>Bacteria</taxon>
        <taxon>Bacillati</taxon>
        <taxon>Bacillota</taxon>
        <taxon>Bacilli</taxon>
        <taxon>Bacillales</taxon>
        <taxon>Bacillaceae</taxon>
        <taxon>Heyndrickxia</taxon>
    </lineage>
</organism>
<dbReference type="PROSITE" id="PS00369">
    <property type="entry name" value="PTS_HPR_HIS"/>
    <property type="match status" value="1"/>
</dbReference>
<evidence type="ECO:0000259" key="12">
    <source>
        <dbReference type="PROSITE" id="PS51350"/>
    </source>
</evidence>
<dbReference type="PROSITE" id="PS51350">
    <property type="entry name" value="PTS_HPR_DOM"/>
    <property type="match status" value="1"/>
</dbReference>
<evidence type="ECO:0000313" key="14">
    <source>
        <dbReference type="Proteomes" id="UP000070376"/>
    </source>
</evidence>
<gene>
    <name evidence="13" type="ORF">HMPREF3213_03435</name>
</gene>
<dbReference type="GO" id="GO:0009401">
    <property type="term" value="P:phosphoenolpyruvate-dependent sugar phosphotransferase system"/>
    <property type="evidence" value="ECO:0007669"/>
    <property type="project" value="UniProtKB-KW"/>
</dbReference>
<dbReference type="PANTHER" id="PTHR33705:SF2">
    <property type="entry name" value="PHOSPHOCARRIER PROTEIN NPR"/>
    <property type="match status" value="1"/>
</dbReference>
<dbReference type="AlphaFoldDB" id="A0A133KCF4"/>
<dbReference type="PRINTS" id="PR00107">
    <property type="entry name" value="PHOSPHOCPHPR"/>
</dbReference>
<keyword evidence="5" id="KW-0813">Transport</keyword>
<dbReference type="InterPro" id="IPR050399">
    <property type="entry name" value="HPr"/>
</dbReference>
<dbReference type="InterPro" id="IPR000032">
    <property type="entry name" value="HPr-like"/>
</dbReference>
<keyword evidence="7" id="KW-0597">Phosphoprotein</keyword>
<keyword evidence="11" id="KW-0804">Transcription</keyword>
<evidence type="ECO:0000256" key="8">
    <source>
        <dbReference type="ARBA" id="ARBA00022597"/>
    </source>
</evidence>
<dbReference type="Proteomes" id="UP000070376">
    <property type="component" value="Unassembled WGS sequence"/>
</dbReference>
<evidence type="ECO:0000256" key="6">
    <source>
        <dbReference type="ARBA" id="ARBA00022490"/>
    </source>
</evidence>
<dbReference type="Pfam" id="PF00381">
    <property type="entry name" value="PTS-HPr"/>
    <property type="match status" value="1"/>
</dbReference>
<dbReference type="InterPro" id="IPR002114">
    <property type="entry name" value="PTS_HPr_Ser_P_site"/>
</dbReference>
<evidence type="ECO:0000256" key="7">
    <source>
        <dbReference type="ARBA" id="ARBA00022553"/>
    </source>
</evidence>
<dbReference type="PATRIC" id="fig|1398.22.peg.3442"/>
<name>A0A133KCF4_HEYCO</name>
<evidence type="ECO:0000313" key="13">
    <source>
        <dbReference type="EMBL" id="KWZ77246.1"/>
    </source>
</evidence>
<keyword evidence="10" id="KW-0805">Transcription regulation</keyword>
<evidence type="ECO:0000256" key="10">
    <source>
        <dbReference type="ARBA" id="ARBA00023015"/>
    </source>
</evidence>
<keyword evidence="9" id="KW-0598">Phosphotransferase system</keyword>
<proteinExistence type="inferred from homology"/>
<evidence type="ECO:0000256" key="2">
    <source>
        <dbReference type="ARBA" id="ARBA00004496"/>
    </source>
</evidence>
<keyword evidence="8" id="KW-0762">Sugar transport</keyword>
<dbReference type="NCBIfam" id="TIGR01003">
    <property type="entry name" value="PTS_HPr_family"/>
    <property type="match status" value="1"/>
</dbReference>
<feature type="domain" description="HPr" evidence="12">
    <location>
        <begin position="19"/>
        <end position="106"/>
    </location>
</feature>
<evidence type="ECO:0000256" key="11">
    <source>
        <dbReference type="ARBA" id="ARBA00023163"/>
    </source>
</evidence>
<dbReference type="PANTHER" id="PTHR33705">
    <property type="entry name" value="PHOSPHOCARRIER PROTEIN HPR"/>
    <property type="match status" value="1"/>
</dbReference>